<organism evidence="1 2">
    <name type="scientific">Vanilla planifolia</name>
    <name type="common">Vanilla</name>
    <dbReference type="NCBI Taxonomy" id="51239"/>
    <lineage>
        <taxon>Eukaryota</taxon>
        <taxon>Viridiplantae</taxon>
        <taxon>Streptophyta</taxon>
        <taxon>Embryophyta</taxon>
        <taxon>Tracheophyta</taxon>
        <taxon>Spermatophyta</taxon>
        <taxon>Magnoliopsida</taxon>
        <taxon>Liliopsida</taxon>
        <taxon>Asparagales</taxon>
        <taxon>Orchidaceae</taxon>
        <taxon>Vanilloideae</taxon>
        <taxon>Vanilleae</taxon>
        <taxon>Vanilla</taxon>
    </lineage>
</organism>
<evidence type="ECO:0000313" key="1">
    <source>
        <dbReference type="EMBL" id="KAG0496505.1"/>
    </source>
</evidence>
<accession>A0A835RQ85</accession>
<evidence type="ECO:0008006" key="3">
    <source>
        <dbReference type="Google" id="ProtNLM"/>
    </source>
</evidence>
<dbReference type="PANTHER" id="PTHR34050">
    <property type="entry name" value="DNA REPAIR RAD52-LIKE PROTEIN 2, CHLOROPLASTIC"/>
    <property type="match status" value="1"/>
</dbReference>
<dbReference type="GO" id="GO:0000724">
    <property type="term" value="P:double-strand break repair via homologous recombination"/>
    <property type="evidence" value="ECO:0007669"/>
    <property type="project" value="InterPro"/>
</dbReference>
<protein>
    <recommendedName>
        <fullName evidence="3">SnRK1-interacting protein 1</fullName>
    </recommendedName>
</protein>
<comment type="caution">
    <text evidence="1">The sequence shown here is derived from an EMBL/GenBank/DDBJ whole genome shotgun (WGS) entry which is preliminary data.</text>
</comment>
<dbReference type="InterPro" id="IPR037489">
    <property type="entry name" value="RAD52-like"/>
</dbReference>
<sequence>MANAFRAGDLRLLGSAKSFRIGDIGHLGSLSSFMEMGSFVVLLRSFATKALPIRKPSAGANAGDDVDIPSEGISRPLSAILRELGKKVPDSFIKTRVEDGQTIKYVPWHIVNRILNLHSPEWSGEVRNIVYSADGKSVTVVYRVTLHGTDAEIYRESTGTASVEDTNYGDPVQKAEAMAFRRACARLGLGLHLYHEEL</sequence>
<gene>
    <name evidence="1" type="ORF">HPP92_001196</name>
</gene>
<dbReference type="EMBL" id="JADCNL010000001">
    <property type="protein sequence ID" value="KAG0496505.1"/>
    <property type="molecule type" value="Genomic_DNA"/>
</dbReference>
<dbReference type="Gene3D" id="3.30.390.80">
    <property type="entry name" value="DNA repair protein Rad52/59/22"/>
    <property type="match status" value="1"/>
</dbReference>
<proteinExistence type="predicted"/>
<dbReference type="Proteomes" id="UP000636800">
    <property type="component" value="Chromosome 1"/>
</dbReference>
<dbReference type="AlphaFoldDB" id="A0A835RQ85"/>
<name>A0A835RQ85_VANPL</name>
<evidence type="ECO:0000313" key="2">
    <source>
        <dbReference type="Proteomes" id="UP000636800"/>
    </source>
</evidence>
<reference evidence="1 2" key="1">
    <citation type="journal article" date="2020" name="Nat. Food">
        <title>A phased Vanilla planifolia genome enables genetic improvement of flavour and production.</title>
        <authorList>
            <person name="Hasing T."/>
            <person name="Tang H."/>
            <person name="Brym M."/>
            <person name="Khazi F."/>
            <person name="Huang T."/>
            <person name="Chambers A.H."/>
        </authorList>
    </citation>
    <scope>NUCLEOTIDE SEQUENCE [LARGE SCALE GENOMIC DNA]</scope>
    <source>
        <tissue evidence="1">Leaf</tissue>
    </source>
</reference>
<dbReference type="InterPro" id="IPR042525">
    <property type="entry name" value="Rad52_Rad59_Rad22_sf"/>
</dbReference>
<keyword evidence="2" id="KW-1185">Reference proteome</keyword>
<dbReference type="PANTHER" id="PTHR34050:SF1">
    <property type="entry name" value="DNA REPAIR RAD52-LIKE PROTEIN 1, MITOCHONDRIAL"/>
    <property type="match status" value="1"/>
</dbReference>
<dbReference type="GO" id="GO:0003677">
    <property type="term" value="F:DNA binding"/>
    <property type="evidence" value="ECO:0007669"/>
    <property type="project" value="InterPro"/>
</dbReference>